<evidence type="ECO:0000313" key="1">
    <source>
        <dbReference type="EMBL" id="EWY79414.1"/>
    </source>
</evidence>
<proteinExistence type="predicted"/>
<protein>
    <submittedName>
        <fullName evidence="1">Uncharacterized protein</fullName>
    </submittedName>
</protein>
<name>W9HEJ2_FUSOX</name>
<reference evidence="1 2" key="1">
    <citation type="submission" date="2011-06" db="EMBL/GenBank/DDBJ databases">
        <title>The Genome Sequence of Fusarium oxysporum FOSC 3-a.</title>
        <authorList>
            <consortium name="The Broad Institute Genome Sequencing Platform"/>
            <person name="Ma L.-J."/>
            <person name="Gale L.R."/>
            <person name="Schwartz D.C."/>
            <person name="Zhou S."/>
            <person name="Corby-Kistler H."/>
            <person name="Young S.K."/>
            <person name="Zeng Q."/>
            <person name="Gargeya S."/>
            <person name="Fitzgerald M."/>
            <person name="Haas B."/>
            <person name="Abouelleil A."/>
            <person name="Alvarado L."/>
            <person name="Arachchi H.M."/>
            <person name="Berlin A."/>
            <person name="Brown A."/>
            <person name="Chapman S.B."/>
            <person name="Chen Z."/>
            <person name="Dunbar C."/>
            <person name="Freedman E."/>
            <person name="Gearin G."/>
            <person name="Gellesch M."/>
            <person name="Goldberg J."/>
            <person name="Griggs A."/>
            <person name="Gujja S."/>
            <person name="Heiman D."/>
            <person name="Howarth C."/>
            <person name="Larson L."/>
            <person name="Lui A."/>
            <person name="MacDonald P.J.P."/>
            <person name="Mehta T."/>
            <person name="Montmayeur A."/>
            <person name="Murphy C."/>
            <person name="Neiman D."/>
            <person name="Pearson M."/>
            <person name="Priest M."/>
            <person name="Roberts A."/>
            <person name="Saif S."/>
            <person name="Shea T."/>
            <person name="Shenoy N."/>
            <person name="Sisk P."/>
            <person name="Stolte C."/>
            <person name="Sykes S."/>
            <person name="Wortman J."/>
            <person name="Nusbaum C."/>
            <person name="Birren B."/>
        </authorList>
    </citation>
    <scope>NUCLEOTIDE SEQUENCE [LARGE SCALE GENOMIC DNA]</scope>
    <source>
        <strain evidence="2">FOSC 3-a</strain>
    </source>
</reference>
<evidence type="ECO:0000313" key="2">
    <source>
        <dbReference type="Proteomes" id="UP000030753"/>
    </source>
</evidence>
<gene>
    <name evidence="1" type="ORF">FOYG_17417</name>
</gene>
<accession>W9HEJ2</accession>
<sequence>MRWRLNLAHPCPLESPRFQSTIRLWQACCWNGLRFVSLPNTMLSAKVFDTSANIPSVKNRTEAF</sequence>
<dbReference type="Proteomes" id="UP000030753">
    <property type="component" value="Unassembled WGS sequence"/>
</dbReference>
<dbReference type="AlphaFoldDB" id="W9HEJ2"/>
<dbReference type="HOGENOM" id="CLU_2867692_0_0_1"/>
<dbReference type="EMBL" id="JH717868">
    <property type="protein sequence ID" value="EWY79414.1"/>
    <property type="molecule type" value="Genomic_DNA"/>
</dbReference>
<organism evidence="1 2">
    <name type="scientific">Fusarium oxysporum NRRL 32931</name>
    <dbReference type="NCBI Taxonomy" id="660029"/>
    <lineage>
        <taxon>Eukaryota</taxon>
        <taxon>Fungi</taxon>
        <taxon>Dikarya</taxon>
        <taxon>Ascomycota</taxon>
        <taxon>Pezizomycotina</taxon>
        <taxon>Sordariomycetes</taxon>
        <taxon>Hypocreomycetidae</taxon>
        <taxon>Hypocreales</taxon>
        <taxon>Nectriaceae</taxon>
        <taxon>Fusarium</taxon>
        <taxon>Fusarium oxysporum species complex</taxon>
    </lineage>
</organism>